<dbReference type="EMBL" id="VSWC01000171">
    <property type="protein sequence ID" value="KAA1070157.1"/>
    <property type="molecule type" value="Genomic_DNA"/>
</dbReference>
<dbReference type="SUPFAM" id="SSF52540">
    <property type="entry name" value="P-loop containing nucleoside triphosphate hydrolases"/>
    <property type="match status" value="1"/>
</dbReference>
<dbReference type="Pfam" id="PF00271">
    <property type="entry name" value="Helicase_C"/>
    <property type="match status" value="1"/>
</dbReference>
<feature type="domain" description="Helicase ATP-binding" evidence="9">
    <location>
        <begin position="1049"/>
        <end position="1204"/>
    </location>
</feature>
<proteinExistence type="inferred from homology"/>
<dbReference type="SMART" id="SM00355">
    <property type="entry name" value="ZnF_C2H2"/>
    <property type="match status" value="3"/>
</dbReference>
<feature type="region of interest" description="Disordered" evidence="7">
    <location>
        <begin position="1412"/>
        <end position="1458"/>
    </location>
</feature>
<dbReference type="GO" id="GO:0005694">
    <property type="term" value="C:chromosome"/>
    <property type="evidence" value="ECO:0007669"/>
    <property type="project" value="TreeGrafter"/>
</dbReference>
<gene>
    <name evidence="11" type="ORF">PGT21_001236</name>
</gene>
<dbReference type="Pfam" id="PF12013">
    <property type="entry name" value="OrsD"/>
    <property type="match status" value="1"/>
</dbReference>
<dbReference type="SMART" id="SM00487">
    <property type="entry name" value="DEXDc"/>
    <property type="match status" value="1"/>
</dbReference>
<dbReference type="InterPro" id="IPR013087">
    <property type="entry name" value="Znf_C2H2_type"/>
</dbReference>
<dbReference type="GO" id="GO:0005524">
    <property type="term" value="F:ATP binding"/>
    <property type="evidence" value="ECO:0007669"/>
    <property type="project" value="UniProtKB-KW"/>
</dbReference>
<evidence type="ECO:0000313" key="11">
    <source>
        <dbReference type="EMBL" id="KAA1070157.1"/>
    </source>
</evidence>
<dbReference type="GO" id="GO:0003676">
    <property type="term" value="F:nucleic acid binding"/>
    <property type="evidence" value="ECO:0007669"/>
    <property type="project" value="InterPro"/>
</dbReference>
<keyword evidence="6" id="KW-0863">Zinc-finger</keyword>
<sequence>MSVHPTEEVPVLQLCGKDDCQLSFASANELKKHQRLVHQTHVTCALYGSVQTLVAIPRGPDGTFACPTENCTETSNDPVRIQRHVKNCDPAALAVKRDMIAPPDSKCTLVPIQDQVIGMSLLSVACKLEANQRVVAYLPVIPEYSKWLGYNRYAEILICLKCHTGVPPNEVESHMAHTHKEKIVEADIRRDYLTHGILLPDTSPKYPPRTSHLEACDPVQGLLMYLGYLCTVKTNGNICGYTTYKEKTIRNHFYEVHKGKRFISSPLFFQQDPLILTLQLCSFSDADGKWSKNCQRNYVQHLTKPVISYFCVNYRPPSPSIVEGHQAKEVIQGQDDRPTYWIKFGKVLAKMKQGVQGEGEAEPHPSLISIYLQISGVYQHIQLCKNLFPTPSVNLYNLIHFEDEAARWLPHVTAWMSSRMEGLKDLHYGLRKEATMESTDKEAPTVGLSPLQEKRTRDRYSQTVTALLVFTWKASGTPLASFWSKKQSQLAITMEALARCLNDTTPPPANLTQNLLDQAMFHFISFSCSLAKRSRIQSALEQFIALSMLKEHGTFHQPREMTHNIAAVQYAIRLGTMFSWITNIESEEELEDPNDPTNDAELSLMKAHFSWISSQSRASPFQTLWDWMRLATSVIMNQQLPNSTRWADLEMTKLVVGTSTITIIGIQTALRATMTALSTQFQMILNGATLPDFLPSKFEDHLANNALHYNYLSTSSNNQLFEYELLHDWVNSAEEGSRGILADNWQEVLDQPEFNLNEFFSPPSAWRWLENVDTLLEMIYFIYHVGCGQPARGTEETCMLLRNSNSAPRSVYWRTDRIMLQTWYHKGQNVSHRSKPRQVYLTGELSMQLHNYLAYIRPVQILILRALDQHEVARDMEDFLWMSSRRGRLETEDFTRILKKHFSRGGCDALGIRSWRQASVSITAAHLSKRLPTQVLADTLSNREDLEEEMGLHNVMDLQRNHTSHTANLLYGFSSGSGVVRDAKTNFMRASEVWQSFWGIESHLAFNEPLLPVPASLAPPEKARQALTIFTHDPDARFRTSFQHKWLTNLFEDDLHDFLVVAPTGAGKSLAFCLPPLVFRDERLILVQPLKALVSQTLKDLEKLDGVRYQLYRENDIIDPHAQIIVALSDDASSVDFHNQLRSNLPTRIIIDECHTFLEDTYRNYLPGVVALGQLCSQLVLMTASLPPKKENHLISNIFRRRTMITHRASTFRPELQIEIHRNPVIPQELPNLCSLLISTYLQKQEDRAMIFIENRDLVTSIAGSLNLPYHHSGLNDSEREQNSQLWLQNNKGTIVATSGFGAGINYPHVRLVVIYGIPNQSEANKAYQQIGRAGRDGQPARIEIVAKTTDIWQPNHTVMDEFKKLLMNPSRCPAQVFSQYEDVDVRSCHNYPQHHSCSVCTKLSINLGETTPYESEERPTLSVPSGSDDNQSSETPTPVAIQVPGRPKRTRSPEVPLTRANMQVMEPQNIRKVARIAEERRVQGQSAPSSSKTIANTLDSTHAQGEAAKVESQYQILADFIVKAKGTCPECYCRRGDFIKHFSGERCREKHGKCLRCRLDQNGPDGHGVKSCPAMSLSSSVGAGTRGRSFQVCYRCALPSGKQDRFGFHPENKVMNQCDINFDGIAEAVGWYLYREEPAVLGSIFPGIEDLSAKEYSIWMGVTDATHGPAPWPNIIKLVVAFIENRSRET</sequence>
<dbReference type="SMART" id="SM00490">
    <property type="entry name" value="HELICc"/>
    <property type="match status" value="1"/>
</dbReference>
<dbReference type="InterPro" id="IPR027417">
    <property type="entry name" value="P-loop_NTPase"/>
</dbReference>
<organism evidence="11 12">
    <name type="scientific">Puccinia graminis f. sp. tritici</name>
    <dbReference type="NCBI Taxonomy" id="56615"/>
    <lineage>
        <taxon>Eukaryota</taxon>
        <taxon>Fungi</taxon>
        <taxon>Dikarya</taxon>
        <taxon>Basidiomycota</taxon>
        <taxon>Pucciniomycotina</taxon>
        <taxon>Pucciniomycetes</taxon>
        <taxon>Pucciniales</taxon>
        <taxon>Pucciniaceae</taxon>
        <taxon>Puccinia</taxon>
    </lineage>
</organism>
<evidence type="ECO:0000256" key="6">
    <source>
        <dbReference type="PROSITE-ProRule" id="PRU00042"/>
    </source>
</evidence>
<dbReference type="GO" id="GO:0005634">
    <property type="term" value="C:nucleus"/>
    <property type="evidence" value="ECO:0007669"/>
    <property type="project" value="TreeGrafter"/>
</dbReference>
<reference evidence="11 12" key="1">
    <citation type="submission" date="2019-05" db="EMBL/GenBank/DDBJ databases">
        <title>Emergence of the Ug99 lineage of the wheat stem rust pathogen through somatic hybridization.</title>
        <authorList>
            <person name="Li F."/>
            <person name="Upadhyaya N.M."/>
            <person name="Sperschneider J."/>
            <person name="Matny O."/>
            <person name="Nguyen-Phuc H."/>
            <person name="Mago R."/>
            <person name="Raley C."/>
            <person name="Miller M.E."/>
            <person name="Silverstein K.A.T."/>
            <person name="Henningsen E."/>
            <person name="Hirsch C.D."/>
            <person name="Visser B."/>
            <person name="Pretorius Z.A."/>
            <person name="Steffenson B.J."/>
            <person name="Schwessinger B."/>
            <person name="Dodds P.N."/>
            <person name="Figueroa M."/>
        </authorList>
    </citation>
    <scope>NUCLEOTIDE SEQUENCE [LARGE SCALE GENOMIC DNA]</scope>
    <source>
        <strain evidence="11">21-0</strain>
    </source>
</reference>
<dbReference type="InterPro" id="IPR014001">
    <property type="entry name" value="Helicase_ATP-bd"/>
</dbReference>
<keyword evidence="6" id="KW-0862">Zinc</keyword>
<evidence type="ECO:0000259" key="9">
    <source>
        <dbReference type="PROSITE" id="PS51192"/>
    </source>
</evidence>
<dbReference type="PROSITE" id="PS51194">
    <property type="entry name" value="HELICASE_CTER"/>
    <property type="match status" value="1"/>
</dbReference>
<comment type="caution">
    <text evidence="11">The sequence shown here is derived from an EMBL/GenBank/DDBJ whole genome shotgun (WGS) entry which is preliminary data.</text>
</comment>
<feature type="domain" description="C2H2-type" evidence="8">
    <location>
        <begin position="13"/>
        <end position="43"/>
    </location>
</feature>
<protein>
    <recommendedName>
        <fullName evidence="5">DNA 3'-5' helicase</fullName>
        <ecNumber evidence="5">5.6.2.4</ecNumber>
    </recommendedName>
</protein>
<keyword evidence="6" id="KW-0479">Metal-binding</keyword>
<evidence type="ECO:0000256" key="2">
    <source>
        <dbReference type="ARBA" id="ARBA00022741"/>
    </source>
</evidence>
<evidence type="ECO:0000256" key="7">
    <source>
        <dbReference type="SAM" id="MobiDB-lite"/>
    </source>
</evidence>
<dbReference type="PROSITE" id="PS00028">
    <property type="entry name" value="ZINC_FINGER_C2H2_1"/>
    <property type="match status" value="1"/>
</dbReference>
<dbReference type="GO" id="GO:0008270">
    <property type="term" value="F:zinc ion binding"/>
    <property type="evidence" value="ECO:0007669"/>
    <property type="project" value="UniProtKB-KW"/>
</dbReference>
<dbReference type="GO" id="GO:0043138">
    <property type="term" value="F:3'-5' DNA helicase activity"/>
    <property type="evidence" value="ECO:0007669"/>
    <property type="project" value="UniProtKB-EC"/>
</dbReference>
<feature type="domain" description="Helicase C-terminal" evidence="10">
    <location>
        <begin position="1237"/>
        <end position="1371"/>
    </location>
</feature>
<evidence type="ECO:0000256" key="4">
    <source>
        <dbReference type="ARBA" id="ARBA00034617"/>
    </source>
</evidence>
<evidence type="ECO:0000313" key="12">
    <source>
        <dbReference type="Proteomes" id="UP000324748"/>
    </source>
</evidence>
<dbReference type="InterPro" id="IPR011545">
    <property type="entry name" value="DEAD/DEAH_box_helicase_dom"/>
</dbReference>
<keyword evidence="12" id="KW-1185">Reference proteome</keyword>
<dbReference type="Gene3D" id="3.40.50.300">
    <property type="entry name" value="P-loop containing nucleotide triphosphate hydrolases"/>
    <property type="match status" value="2"/>
</dbReference>
<dbReference type="PROSITE" id="PS50157">
    <property type="entry name" value="ZINC_FINGER_C2H2_2"/>
    <property type="match status" value="1"/>
</dbReference>
<dbReference type="PANTHER" id="PTHR13710:SF145">
    <property type="entry name" value="ATP-DEPENDENT DNA HELICASE"/>
    <property type="match status" value="1"/>
</dbReference>
<name>A0A5B0LZ49_PUCGR</name>
<dbReference type="OrthoDB" id="2507468at2759"/>
<accession>A0A5B0LZ49</accession>
<dbReference type="PROSITE" id="PS51192">
    <property type="entry name" value="HELICASE_ATP_BIND_1"/>
    <property type="match status" value="1"/>
</dbReference>
<dbReference type="EC" id="5.6.2.4" evidence="5"/>
<comment type="catalytic activity">
    <reaction evidence="4">
        <text>Couples ATP hydrolysis with the unwinding of duplex DNA by translocating in the 3'-5' direction.</text>
        <dbReference type="EC" id="5.6.2.4"/>
    </reaction>
</comment>
<dbReference type="Proteomes" id="UP000324748">
    <property type="component" value="Unassembled WGS sequence"/>
</dbReference>
<evidence type="ECO:0000256" key="5">
    <source>
        <dbReference type="ARBA" id="ARBA00034808"/>
    </source>
</evidence>
<dbReference type="PANTHER" id="PTHR13710">
    <property type="entry name" value="DNA HELICASE RECQ FAMILY MEMBER"/>
    <property type="match status" value="1"/>
</dbReference>
<keyword evidence="3" id="KW-0067">ATP-binding</keyword>
<dbReference type="InterPro" id="IPR001650">
    <property type="entry name" value="Helicase_C-like"/>
</dbReference>
<comment type="similarity">
    <text evidence="1">Belongs to the helicase family. RecQ subfamily.</text>
</comment>
<feature type="compositionally biased region" description="Polar residues" evidence="7">
    <location>
        <begin position="1423"/>
        <end position="1437"/>
    </location>
</feature>
<evidence type="ECO:0000259" key="10">
    <source>
        <dbReference type="PROSITE" id="PS51194"/>
    </source>
</evidence>
<evidence type="ECO:0000256" key="1">
    <source>
        <dbReference type="ARBA" id="ARBA00005446"/>
    </source>
</evidence>
<dbReference type="Pfam" id="PF00270">
    <property type="entry name" value="DEAD"/>
    <property type="match status" value="1"/>
</dbReference>
<evidence type="ECO:0000259" key="8">
    <source>
        <dbReference type="PROSITE" id="PS50157"/>
    </source>
</evidence>
<evidence type="ECO:0000256" key="3">
    <source>
        <dbReference type="ARBA" id="ARBA00022840"/>
    </source>
</evidence>
<dbReference type="InterPro" id="IPR022698">
    <property type="entry name" value="OrsD"/>
</dbReference>
<keyword evidence="2" id="KW-0547">Nucleotide-binding</keyword>